<protein>
    <recommendedName>
        <fullName evidence="2">tRNA 2-selenouridine synthase</fullName>
        <ecNumber evidence="2">2.9.1.3</ecNumber>
    </recommendedName>
</protein>
<comment type="catalytic activity">
    <reaction evidence="2">
        <text>5-methylaminomethyl-2-(Se-phospho)selenouridine(34) in tRNA + H2O = 5-methylaminomethyl-2-selenouridine(34) in tRNA + phosphate</text>
        <dbReference type="Rhea" id="RHEA:60176"/>
        <dbReference type="Rhea" id="RHEA-COMP:10196"/>
        <dbReference type="Rhea" id="RHEA-COMP:15523"/>
        <dbReference type="ChEBI" id="CHEBI:15377"/>
        <dbReference type="ChEBI" id="CHEBI:43474"/>
        <dbReference type="ChEBI" id="CHEBI:82743"/>
        <dbReference type="ChEBI" id="CHEBI:143702"/>
    </reaction>
</comment>
<dbReference type="SUPFAM" id="SSF52821">
    <property type="entry name" value="Rhodanese/Cell cycle control phosphatase"/>
    <property type="match status" value="1"/>
</dbReference>
<dbReference type="InterPro" id="IPR001763">
    <property type="entry name" value="Rhodanese-like_dom"/>
</dbReference>
<evidence type="ECO:0000256" key="1">
    <source>
        <dbReference type="ARBA" id="ARBA00023266"/>
    </source>
</evidence>
<dbReference type="PANTHER" id="PTHR30401:SF0">
    <property type="entry name" value="TRNA 2-SELENOURIDINE SYNTHASE"/>
    <property type="match status" value="1"/>
</dbReference>
<dbReference type="Gene3D" id="3.40.250.10">
    <property type="entry name" value="Rhodanese-like domain"/>
    <property type="match status" value="1"/>
</dbReference>
<dbReference type="Pfam" id="PF26341">
    <property type="entry name" value="AAA_SelU"/>
    <property type="match status" value="1"/>
</dbReference>
<dbReference type="GO" id="GO:0043828">
    <property type="term" value="F:tRNA 2-selenouridine synthase activity"/>
    <property type="evidence" value="ECO:0007669"/>
    <property type="project" value="UniProtKB-EC"/>
</dbReference>
<dbReference type="NCBIfam" id="TIGR03167">
    <property type="entry name" value="tRNA_sel_U_synt"/>
    <property type="match status" value="1"/>
</dbReference>
<dbReference type="GO" id="GO:0002098">
    <property type="term" value="P:tRNA wobble uridine modification"/>
    <property type="evidence" value="ECO:0007669"/>
    <property type="project" value="UniProtKB-UniRule"/>
</dbReference>
<name>A0A4P9K7M7_9GAMM</name>
<dbReference type="OrthoDB" id="9808735at2"/>
<dbReference type="AlphaFoldDB" id="A0A4P9K7M7"/>
<dbReference type="NCBIfam" id="NF008751">
    <property type="entry name" value="PRK11784.1-3"/>
    <property type="match status" value="1"/>
</dbReference>
<dbReference type="SUPFAM" id="SSF52540">
    <property type="entry name" value="P-loop containing nucleoside triphosphate hydrolases"/>
    <property type="match status" value="1"/>
</dbReference>
<dbReference type="NCBIfam" id="NF008750">
    <property type="entry name" value="PRK11784.1-2"/>
    <property type="match status" value="1"/>
</dbReference>
<sequence length="374" mass="43098">MRQKQSLLTEFNDNLALSDDFKHIVIEKIPLIDVRAPVEFEQGAFDSSINLPLMDDEERRQVGIEYKVRGNKAAVKLGHQLVNEIIREPRIHAWQQFIAEHPQAMLYCFRGGMRSKIAQQWLSDHGTDIVRLKGGYKAFRRFLIDYLDKLPGLIGEQGVRSVVIAGRTGSGKTQLLHKLDNQIDLEGLANHRGSAFGRHYSPQPSQIDFENNLSMAFMRLLEQQPNYLVVEDEGRNIGSVNLPKPLFDELKNDLRVVLDTPIEERIDITLQEYVIEAQQEYPDIESWQEFMHNAFSRIAKRLGGERQKRVLEQFDSAMKEQLSQGGVQAHQGWIATLLQEYYDPMYDYQMQKHQRKVSFVGTAEEVKAFLQTLA</sequence>
<comment type="similarity">
    <text evidence="2">Belongs to the SelU family.</text>
</comment>
<evidence type="ECO:0000313" key="5">
    <source>
        <dbReference type="Proteomes" id="UP000304864"/>
    </source>
</evidence>
<dbReference type="SMART" id="SM00450">
    <property type="entry name" value="RHOD"/>
    <property type="match status" value="1"/>
</dbReference>
<keyword evidence="1 2" id="KW-0711">Selenium</keyword>
<dbReference type="HAMAP" id="MF_01622">
    <property type="entry name" value="tRNA_sel_U_synth"/>
    <property type="match status" value="1"/>
</dbReference>
<dbReference type="EC" id="2.9.1.3" evidence="2"/>
<dbReference type="InterPro" id="IPR027417">
    <property type="entry name" value="P-loop_NTPase"/>
</dbReference>
<comment type="catalytic activity">
    <reaction evidence="2">
        <text>5-methylaminomethyl-S-(2E)-geranyl-thiouridine(34) in tRNA + selenophosphate + H(+) = 5-methylaminomethyl-2-(Se-phospho)selenouridine(34) in tRNA + (2E)-thiogeraniol</text>
        <dbReference type="Rhea" id="RHEA:60172"/>
        <dbReference type="Rhea" id="RHEA-COMP:14654"/>
        <dbReference type="Rhea" id="RHEA-COMP:15523"/>
        <dbReference type="ChEBI" id="CHEBI:15378"/>
        <dbReference type="ChEBI" id="CHEBI:16144"/>
        <dbReference type="ChEBI" id="CHEBI:140632"/>
        <dbReference type="ChEBI" id="CHEBI:143702"/>
        <dbReference type="ChEBI" id="CHEBI:143703"/>
    </reaction>
</comment>
<reference evidence="4 5" key="1">
    <citation type="submission" date="2019-05" db="EMBL/GenBank/DDBJ databases">
        <title>Thiomicrorhabdus sediminis sp. nov, a novel sulfur-oxidizing bacterium isolated from coastal sediment.</title>
        <authorList>
            <person name="Liu X."/>
        </authorList>
    </citation>
    <scope>NUCLEOTIDE SEQUENCE [LARGE SCALE GENOMIC DNA]</scope>
    <source>
        <strain evidence="4 5">G1</strain>
    </source>
</reference>
<comment type="catalytic activity">
    <reaction evidence="2">
        <text>5-methylaminomethyl-2-thiouridine(34) in tRNA + selenophosphate + (2E)-geranyl diphosphate + H2O + H(+) = 5-methylaminomethyl-2-selenouridine(34) in tRNA + (2E)-thiogeraniol + phosphate + diphosphate</text>
        <dbReference type="Rhea" id="RHEA:42716"/>
        <dbReference type="Rhea" id="RHEA-COMP:10195"/>
        <dbReference type="Rhea" id="RHEA-COMP:10196"/>
        <dbReference type="ChEBI" id="CHEBI:15377"/>
        <dbReference type="ChEBI" id="CHEBI:15378"/>
        <dbReference type="ChEBI" id="CHEBI:16144"/>
        <dbReference type="ChEBI" id="CHEBI:33019"/>
        <dbReference type="ChEBI" id="CHEBI:43474"/>
        <dbReference type="ChEBI" id="CHEBI:58057"/>
        <dbReference type="ChEBI" id="CHEBI:74455"/>
        <dbReference type="ChEBI" id="CHEBI:82743"/>
        <dbReference type="ChEBI" id="CHEBI:143703"/>
        <dbReference type="EC" id="2.9.1.3"/>
    </reaction>
</comment>
<dbReference type="Proteomes" id="UP000304864">
    <property type="component" value="Chromosome"/>
</dbReference>
<feature type="domain" description="Rhodanese" evidence="3">
    <location>
        <begin position="25"/>
        <end position="145"/>
    </location>
</feature>
<evidence type="ECO:0000256" key="2">
    <source>
        <dbReference type="HAMAP-Rule" id="MF_01622"/>
    </source>
</evidence>
<proteinExistence type="inferred from homology"/>
<dbReference type="KEGG" id="thig:FE785_06485"/>
<dbReference type="Pfam" id="PF00581">
    <property type="entry name" value="Rhodanese"/>
    <property type="match status" value="1"/>
</dbReference>
<dbReference type="InterPro" id="IPR036873">
    <property type="entry name" value="Rhodanese-like_dom_sf"/>
</dbReference>
<keyword evidence="2" id="KW-0808">Transferase</keyword>
<evidence type="ECO:0000259" key="3">
    <source>
        <dbReference type="PROSITE" id="PS50206"/>
    </source>
</evidence>
<keyword evidence="5" id="KW-1185">Reference proteome</keyword>
<dbReference type="InterPro" id="IPR058840">
    <property type="entry name" value="AAA_SelU"/>
</dbReference>
<comment type="catalytic activity">
    <reaction evidence="2">
        <text>5-methylaminomethyl-2-thiouridine(34) in tRNA + (2E)-geranyl diphosphate = 5-methylaminomethyl-S-(2E)-geranyl-thiouridine(34) in tRNA + diphosphate</text>
        <dbReference type="Rhea" id="RHEA:14085"/>
        <dbReference type="Rhea" id="RHEA-COMP:10195"/>
        <dbReference type="Rhea" id="RHEA-COMP:14654"/>
        <dbReference type="ChEBI" id="CHEBI:33019"/>
        <dbReference type="ChEBI" id="CHEBI:58057"/>
        <dbReference type="ChEBI" id="CHEBI:74455"/>
        <dbReference type="ChEBI" id="CHEBI:140632"/>
    </reaction>
</comment>
<evidence type="ECO:0000313" key="4">
    <source>
        <dbReference type="EMBL" id="QCU91144.1"/>
    </source>
</evidence>
<dbReference type="EMBL" id="CP040602">
    <property type="protein sequence ID" value="QCU91144.1"/>
    <property type="molecule type" value="Genomic_DNA"/>
</dbReference>
<dbReference type="InterPro" id="IPR017582">
    <property type="entry name" value="SelU"/>
</dbReference>
<gene>
    <name evidence="4" type="primary">mnmH</name>
    <name evidence="2" type="synonym">selU</name>
    <name evidence="4" type="ORF">FE785_06485</name>
</gene>
<dbReference type="GO" id="GO:0016765">
    <property type="term" value="F:transferase activity, transferring alkyl or aryl (other than methyl) groups"/>
    <property type="evidence" value="ECO:0007669"/>
    <property type="project" value="UniProtKB-UniRule"/>
</dbReference>
<dbReference type="PROSITE" id="PS50206">
    <property type="entry name" value="RHODANESE_3"/>
    <property type="match status" value="1"/>
</dbReference>
<accession>A0A4P9K7M7</accession>
<comment type="function">
    <text evidence="2">Involved in the post-transcriptional modification of the uridine at the wobble position (U34) of tRNA(Lys), tRNA(Glu) and tRNA(Gln). Catalyzes the conversion of 2-thiouridine (S2U-RNA) to 2-selenouridine (Se2U-RNA). Acts in a two-step process involving geranylation of 2-thiouridine (S2U) to S-geranyl-2-thiouridine (geS2U) and subsequent selenation of the latter derivative to 2-selenouridine (Se2U) in the tRNA chain.</text>
</comment>
<organism evidence="4 5">
    <name type="scientific">Thiomicrorhabdus sediminis</name>
    <dbReference type="NCBI Taxonomy" id="2580412"/>
    <lineage>
        <taxon>Bacteria</taxon>
        <taxon>Pseudomonadati</taxon>
        <taxon>Pseudomonadota</taxon>
        <taxon>Gammaproteobacteria</taxon>
        <taxon>Thiotrichales</taxon>
        <taxon>Piscirickettsiaceae</taxon>
        <taxon>Thiomicrorhabdus</taxon>
    </lineage>
</organism>
<dbReference type="PANTHER" id="PTHR30401">
    <property type="entry name" value="TRNA 2-SELENOURIDINE SYNTHASE"/>
    <property type="match status" value="1"/>
</dbReference>
<comment type="subunit">
    <text evidence="2">Monomer.</text>
</comment>
<feature type="active site" description="S-selanylcysteine intermediate" evidence="2">
    <location>
        <position position="108"/>
    </location>
</feature>